<dbReference type="AlphaFoldDB" id="A0A6G3QT38"/>
<evidence type="ECO:0000313" key="1">
    <source>
        <dbReference type="EMBL" id="NEA86636.1"/>
    </source>
</evidence>
<organism evidence="1">
    <name type="scientific">Streptomyces sp. SID14436</name>
    <dbReference type="NCBI Taxonomy" id="2706070"/>
    <lineage>
        <taxon>Bacteria</taxon>
        <taxon>Bacillati</taxon>
        <taxon>Actinomycetota</taxon>
        <taxon>Actinomycetes</taxon>
        <taxon>Kitasatosporales</taxon>
        <taxon>Streptomycetaceae</taxon>
        <taxon>Streptomyces</taxon>
    </lineage>
</organism>
<gene>
    <name evidence="1" type="ORF">G3I53_11410</name>
</gene>
<accession>A0A6G3QT38</accession>
<sequence length="157" mass="17185">MPYSDARTYGRVARRRIQVGASPGADADRAGNAARLQDLTAPFVAHLDMTQHGADCDGLLEWTEPVTAWRSTAMPVLGAHVLHGAIQAPFEVRPSSVPLEVGYTLPSRTFAHLLTDGAVARWPYEDDEIHLLVDLERAGLHMGMRPLPTDVEPLRVL</sequence>
<protein>
    <submittedName>
        <fullName evidence="1">Uncharacterized protein</fullName>
    </submittedName>
</protein>
<reference evidence="1" key="1">
    <citation type="submission" date="2020-01" db="EMBL/GenBank/DDBJ databases">
        <title>Insect and environment-associated Actinomycetes.</title>
        <authorList>
            <person name="Currrie C."/>
            <person name="Chevrette M."/>
            <person name="Carlson C."/>
            <person name="Stubbendieck R."/>
            <person name="Wendt-Pienkowski E."/>
        </authorList>
    </citation>
    <scope>NUCLEOTIDE SEQUENCE</scope>
    <source>
        <strain evidence="1">SID14436</strain>
    </source>
</reference>
<dbReference type="EMBL" id="JAAGMD010000321">
    <property type="protein sequence ID" value="NEA86636.1"/>
    <property type="molecule type" value="Genomic_DNA"/>
</dbReference>
<comment type="caution">
    <text evidence="1">The sequence shown here is derived from an EMBL/GenBank/DDBJ whole genome shotgun (WGS) entry which is preliminary data.</text>
</comment>
<proteinExistence type="predicted"/>
<dbReference type="RefSeq" id="WP_164335784.1">
    <property type="nucleotide sequence ID" value="NZ_JAAGMD010000321.1"/>
</dbReference>
<name>A0A6G3QT38_9ACTN</name>